<evidence type="ECO:0000256" key="1">
    <source>
        <dbReference type="SAM" id="MobiDB-lite"/>
    </source>
</evidence>
<dbReference type="EMBL" id="VSSQ01096558">
    <property type="protein sequence ID" value="MPN40264.1"/>
    <property type="molecule type" value="Genomic_DNA"/>
</dbReference>
<protein>
    <recommendedName>
        <fullName evidence="3">Phospholipid/glycerol acyltransferase domain-containing protein</fullName>
    </recommendedName>
</protein>
<proteinExistence type="predicted"/>
<evidence type="ECO:0000313" key="2">
    <source>
        <dbReference type="EMBL" id="MPN40264.1"/>
    </source>
</evidence>
<dbReference type="AlphaFoldDB" id="A0A645HVR6"/>
<evidence type="ECO:0008006" key="3">
    <source>
        <dbReference type="Google" id="ProtNLM"/>
    </source>
</evidence>
<comment type="caution">
    <text evidence="2">The sequence shown here is derived from an EMBL/GenBank/DDBJ whole genome shotgun (WGS) entry which is preliminary data.</text>
</comment>
<organism evidence="2">
    <name type="scientific">bioreactor metagenome</name>
    <dbReference type="NCBI Taxonomy" id="1076179"/>
    <lineage>
        <taxon>unclassified sequences</taxon>
        <taxon>metagenomes</taxon>
        <taxon>ecological metagenomes</taxon>
    </lineage>
</organism>
<name>A0A645HVR6_9ZZZZ</name>
<accession>A0A645HVR6</accession>
<feature type="region of interest" description="Disordered" evidence="1">
    <location>
        <begin position="81"/>
        <end position="119"/>
    </location>
</feature>
<reference evidence="2" key="1">
    <citation type="submission" date="2019-08" db="EMBL/GenBank/DDBJ databases">
        <authorList>
            <person name="Kucharzyk K."/>
            <person name="Murdoch R.W."/>
            <person name="Higgins S."/>
            <person name="Loffler F."/>
        </authorList>
    </citation>
    <scope>NUCLEOTIDE SEQUENCE</scope>
</reference>
<sequence length="119" mass="12456">MQPALSAGHPVLPVAISYWELDGQRSLAPRYDGDISLGQCTRAILGRKRLIARLVTTPLRGLNGEDRKLVATQAREAIALGAGLPMANSPPDTPCGLPGERPSNVHPTGSPSRAPADSA</sequence>
<gene>
    <name evidence="2" type="ORF">SDC9_187800</name>
</gene>